<gene>
    <name evidence="4" type="ORF">M9799_01415</name>
</gene>
<dbReference type="PANTHER" id="PTHR43855:SF1">
    <property type="entry name" value="THIOSULFATE SULFURTRANSFERASE"/>
    <property type="match status" value="1"/>
</dbReference>
<feature type="domain" description="Rhodanese" evidence="3">
    <location>
        <begin position="194"/>
        <end position="312"/>
    </location>
</feature>
<accession>A0ABY6GA75</accession>
<reference evidence="4" key="1">
    <citation type="submission" date="2022-09" db="EMBL/GenBank/DDBJ databases">
        <title>The complete genome of Acidovorax sp. 5MLIR.</title>
        <authorList>
            <person name="Liu L."/>
            <person name="Yue J."/>
            <person name="Yang F."/>
            <person name="Yuan J."/>
            <person name="Li L."/>
        </authorList>
    </citation>
    <scope>NUCLEOTIDE SEQUENCE</scope>
    <source>
        <strain evidence="4">5MLIR</strain>
    </source>
</reference>
<name>A0ABY6GA75_9BURK</name>
<sequence>MTTTVPASGLHAFAIRLGSTVLLATLAGAALGNTASGGAATGPLVTTEWLAQNLNRGDIRVIEVSVNPGLYERAHIPGAVNLSWHNDLNDKLRRDIVGKQEFEKLLSRAGVKDDTTVVLYGDTNNWFAAWGAWVFDIYGVKNVKLLDGGRKKWEAESRPLNNRAAEYAATNYRVGKVNLDLRARLSDALAVAEGKSQAKLIDIRSGDEYQGKIFAPAGVPELAIRAGHIPGAVNVPWGQAVQEDGTFKPKEELRKLYAGVGIDGSKPVITYCRIGERSSHTWFALSKILGYDVKNYDGSWTEYGNAVGVPINNPAGTVWAAK</sequence>
<evidence type="ECO:0000256" key="2">
    <source>
        <dbReference type="RuleBase" id="RU000507"/>
    </source>
</evidence>
<keyword evidence="5" id="KW-1185">Reference proteome</keyword>
<dbReference type="PROSITE" id="PS50206">
    <property type="entry name" value="RHODANESE_3"/>
    <property type="match status" value="2"/>
</dbReference>
<keyword evidence="1" id="KW-0677">Repeat</keyword>
<dbReference type="SMART" id="SM00450">
    <property type="entry name" value="RHOD"/>
    <property type="match status" value="2"/>
</dbReference>
<dbReference type="EMBL" id="CP106881">
    <property type="protein sequence ID" value="UYG51939.1"/>
    <property type="molecule type" value="Genomic_DNA"/>
</dbReference>
<dbReference type="InterPro" id="IPR001307">
    <property type="entry name" value="Thiosulphate_STrfase_CS"/>
</dbReference>
<organism evidence="4 5">
    <name type="scientific">Comamonas endophytica</name>
    <dbReference type="NCBI Taxonomy" id="2949090"/>
    <lineage>
        <taxon>Bacteria</taxon>
        <taxon>Pseudomonadati</taxon>
        <taxon>Pseudomonadota</taxon>
        <taxon>Betaproteobacteria</taxon>
        <taxon>Burkholderiales</taxon>
        <taxon>Comamonadaceae</taxon>
        <taxon>Comamonas</taxon>
    </lineage>
</organism>
<dbReference type="InterPro" id="IPR036873">
    <property type="entry name" value="Rhodanese-like_dom_sf"/>
</dbReference>
<dbReference type="CDD" id="cd01449">
    <property type="entry name" value="TST_Repeat_2"/>
    <property type="match status" value="1"/>
</dbReference>
<dbReference type="InterPro" id="IPR001763">
    <property type="entry name" value="Rhodanese-like_dom"/>
</dbReference>
<evidence type="ECO:0000259" key="3">
    <source>
        <dbReference type="PROSITE" id="PS50206"/>
    </source>
</evidence>
<dbReference type="PANTHER" id="PTHR43855">
    <property type="entry name" value="THIOSULFATE SULFURTRANSFERASE"/>
    <property type="match status" value="1"/>
</dbReference>
<dbReference type="Proteomes" id="UP001162800">
    <property type="component" value="Chromosome"/>
</dbReference>
<evidence type="ECO:0000256" key="1">
    <source>
        <dbReference type="ARBA" id="ARBA00022737"/>
    </source>
</evidence>
<keyword evidence="2" id="KW-0808">Transferase</keyword>
<dbReference type="PROSITE" id="PS00683">
    <property type="entry name" value="RHODANESE_2"/>
    <property type="match status" value="1"/>
</dbReference>
<dbReference type="PROSITE" id="PS00380">
    <property type="entry name" value="RHODANESE_1"/>
    <property type="match status" value="1"/>
</dbReference>
<protein>
    <recommendedName>
        <fullName evidence="2">Sulfurtransferase</fullName>
    </recommendedName>
</protein>
<dbReference type="Pfam" id="PF00581">
    <property type="entry name" value="Rhodanese"/>
    <property type="match status" value="2"/>
</dbReference>
<evidence type="ECO:0000313" key="4">
    <source>
        <dbReference type="EMBL" id="UYG51939.1"/>
    </source>
</evidence>
<feature type="domain" description="Rhodanese" evidence="3">
    <location>
        <begin position="55"/>
        <end position="162"/>
    </location>
</feature>
<dbReference type="RefSeq" id="WP_231042636.1">
    <property type="nucleotide sequence ID" value="NZ_CP106881.1"/>
</dbReference>
<evidence type="ECO:0000313" key="5">
    <source>
        <dbReference type="Proteomes" id="UP001162800"/>
    </source>
</evidence>
<dbReference type="Gene3D" id="3.40.250.10">
    <property type="entry name" value="Rhodanese-like domain"/>
    <property type="match status" value="2"/>
</dbReference>
<dbReference type="CDD" id="cd01448">
    <property type="entry name" value="TST_Repeat_1"/>
    <property type="match status" value="1"/>
</dbReference>
<dbReference type="SUPFAM" id="SSF52821">
    <property type="entry name" value="Rhodanese/Cell cycle control phosphatase"/>
    <property type="match status" value="2"/>
</dbReference>
<dbReference type="InterPro" id="IPR051126">
    <property type="entry name" value="Thiosulfate_sulfurtransferase"/>
</dbReference>
<proteinExistence type="predicted"/>